<accession>Q9WWE1</accession>
<proteinExistence type="predicted"/>
<feature type="non-terminal residue" evidence="1">
    <location>
        <position position="226"/>
    </location>
</feature>
<sequence length="226" mass="25404">MWRELLDLAFNPGLWRELHENIRTQQDIAVHLGLAWAVAADAVDVDAGPDHIVAQDRGVVLVGRCCRNDIGTFDRLFRRGAGLDLKPEPLEIAGAASSSLGVDVVKSYPIDADQRLEGQSLELTLGTVADQRHRARIFTGQILCRDRGGRGRSQGRQDCHFRQQQRIAAIDIGEHAERGHRLPSRLRVFRMPVDVFEAIERSVARRHEFNHAVPRMRGDAWNLVEA</sequence>
<evidence type="ECO:0000313" key="1">
    <source>
        <dbReference type="EMBL" id="CAB44646.1"/>
    </source>
</evidence>
<gene>
    <name evidence="1" type="primary">torf22</name>
</gene>
<protein>
    <submittedName>
        <fullName evidence="1">Uncharacterized protein</fullName>
    </submittedName>
</protein>
<dbReference type="EMBL" id="AJ237588">
    <property type="protein sequence ID" value="CAB44646.1"/>
    <property type="molecule type" value="Genomic_DNA"/>
</dbReference>
<organism evidence="1">
    <name type="scientific">Agrobacterium tumefaciens</name>
    <dbReference type="NCBI Taxonomy" id="358"/>
    <lineage>
        <taxon>Bacteria</taxon>
        <taxon>Pseudomonadati</taxon>
        <taxon>Pseudomonadota</taxon>
        <taxon>Alphaproteobacteria</taxon>
        <taxon>Hyphomicrobiales</taxon>
        <taxon>Rhizobiaceae</taxon>
        <taxon>Rhizobium/Agrobacterium group</taxon>
        <taxon>Agrobacterium</taxon>
        <taxon>Agrobacterium tumefaciens complex</taxon>
    </lineage>
</organism>
<keyword evidence="1" id="KW-0614">Plasmid</keyword>
<name>Q9WWE1_AGRTU</name>
<dbReference type="AlphaFoldDB" id="Q9WWE1"/>
<geneLocation type="plasmid" evidence="1">
    <name>pTiC58</name>
</geneLocation>
<reference evidence="1" key="1">
    <citation type="submission" date="1999-03" db="EMBL/GenBank/DDBJ databases">
        <title>Complete nucleotide sequence of the T-DNA region of the plant tumor inducing Agrobacterium tumefaciens Ti plasmid pTiC58.</title>
        <authorList>
            <person name="Gielen J."/>
            <person name="Terryn N."/>
            <person name="Van Montagu M."/>
            <person name="Villarroel R."/>
        </authorList>
    </citation>
    <scope>NUCLEOTIDE SEQUENCE</scope>
    <source>
        <plasmid evidence="1">pTiC58</plasmid>
    </source>
</reference>